<evidence type="ECO:0008006" key="4">
    <source>
        <dbReference type="Google" id="ProtNLM"/>
    </source>
</evidence>
<dbReference type="Proteomes" id="UP000070572">
    <property type="component" value="Unassembled WGS sequence"/>
</dbReference>
<gene>
    <name evidence="2" type="ORF">HMPREF1862_00599</name>
</gene>
<proteinExistence type="predicted"/>
<evidence type="ECO:0000256" key="1">
    <source>
        <dbReference type="SAM" id="MobiDB-lite"/>
    </source>
</evidence>
<dbReference type="RefSeq" id="WP_060920237.1">
    <property type="nucleotide sequence ID" value="NZ_KQ960682.1"/>
</dbReference>
<evidence type="ECO:0000313" key="3">
    <source>
        <dbReference type="Proteomes" id="UP000070572"/>
    </source>
</evidence>
<organism evidence="2 3">
    <name type="scientific">Varibaculum cambriense</name>
    <dbReference type="NCBI Taxonomy" id="184870"/>
    <lineage>
        <taxon>Bacteria</taxon>
        <taxon>Bacillati</taxon>
        <taxon>Actinomycetota</taxon>
        <taxon>Actinomycetes</taxon>
        <taxon>Actinomycetales</taxon>
        <taxon>Actinomycetaceae</taxon>
        <taxon>Varibaculum</taxon>
    </lineage>
</organism>
<reference evidence="2 3" key="1">
    <citation type="submission" date="2016-01" db="EMBL/GenBank/DDBJ databases">
        <authorList>
            <person name="Mitreva M."/>
            <person name="Pepin K.H."/>
            <person name="Mihindukulasuriya K.A."/>
            <person name="Fulton R."/>
            <person name="Fronick C."/>
            <person name="O'Laughlin M."/>
            <person name="Miner T."/>
            <person name="Herter B."/>
            <person name="Rosa B.A."/>
            <person name="Cordes M."/>
            <person name="Tomlinson C."/>
            <person name="Wollam A."/>
            <person name="Palsikar V.B."/>
            <person name="Mardis E.R."/>
            <person name="Wilson R.K."/>
        </authorList>
    </citation>
    <scope>NUCLEOTIDE SEQUENCE [LARGE SCALE GENOMIC DNA]</scope>
    <source>
        <strain evidence="2 3">DNF00696</strain>
    </source>
</reference>
<feature type="region of interest" description="Disordered" evidence="1">
    <location>
        <begin position="26"/>
        <end position="45"/>
    </location>
</feature>
<evidence type="ECO:0000313" key="2">
    <source>
        <dbReference type="EMBL" id="KXB81238.1"/>
    </source>
</evidence>
<protein>
    <recommendedName>
        <fullName evidence="4">MORN repeat protein</fullName>
    </recommendedName>
</protein>
<dbReference type="EMBL" id="LSDN01000012">
    <property type="protein sequence ID" value="KXB81238.1"/>
    <property type="molecule type" value="Genomic_DNA"/>
</dbReference>
<dbReference type="AlphaFoldDB" id="A0AB34X0C7"/>
<name>A0AB34X0C7_9ACTO</name>
<accession>A0AB34X0C7</accession>
<sequence length="296" mass="34166">MGNNFESKHPRSADGKFTEKYRAESGLELSVDQPFTPPDTPEDCERGQIFVGEVKYHDPNSPIGDMTDYEAPDSSEISYGDWWLVEKIKYDSGGSGLTYRTQDGYVQESYGEEGNLENQEFLDENFEPAPIEEEWGRKTWWENGKLASRRRDAIPEVDVDPEYLKEYIEDRCGKMTVAEYFDHQGQKTGQRYYTASDGELFEAREKCSPDRQTRSKISYSFDGVECAPENESCNYQVLNGFLQAAHYKVKRGGESVYHRTDGPAIFRRAPADGRRERYFLEGKEYTKAEWEKKVGR</sequence>
<comment type="caution">
    <text evidence="2">The sequence shown here is derived from an EMBL/GenBank/DDBJ whole genome shotgun (WGS) entry which is preliminary data.</text>
</comment>
<feature type="region of interest" description="Disordered" evidence="1">
    <location>
        <begin position="1"/>
        <end position="21"/>
    </location>
</feature>